<accession>A0AAV9ZSV0</accession>
<sequence length="338" mass="38714">MPRSHKRPDVETIYYAGAKISLFHPEQPPAKPVQRMLGKLPTWPRLVLKDQLEEELVTAPLDACYAREIPYLSSSEATTIELEEGLSIGFRESHAAQVWRVTSPISPKPLVARLYDPLYFRNFTVDRFAHTERAVAIQDEGYKHLNGLEGSHVPSLHGVFVAEICGIGFPRPRHIYCVLSDYVPGIDLRCLMNEHDDRAHSKTCHAHKAAIVDCAARLVYDFFGRAIIPEDMYPRNLIMDVPDIPSSEEFCNVKDCPWRKKIHIDFDFPRMQPEHPYAPKAQLIDLELLRFMKPLSGMQNIAYCRQWVLGQWKAPWTGPEAKKLLGVCDKNREETVDK</sequence>
<evidence type="ECO:0000313" key="2">
    <source>
        <dbReference type="Proteomes" id="UP001362999"/>
    </source>
</evidence>
<dbReference type="EMBL" id="JAWWNJ010000115">
    <property type="protein sequence ID" value="KAK6991846.1"/>
    <property type="molecule type" value="Genomic_DNA"/>
</dbReference>
<dbReference type="AlphaFoldDB" id="A0AAV9ZSV0"/>
<keyword evidence="2" id="KW-1185">Reference proteome</keyword>
<organism evidence="1 2">
    <name type="scientific">Favolaschia claudopus</name>
    <dbReference type="NCBI Taxonomy" id="2862362"/>
    <lineage>
        <taxon>Eukaryota</taxon>
        <taxon>Fungi</taxon>
        <taxon>Dikarya</taxon>
        <taxon>Basidiomycota</taxon>
        <taxon>Agaricomycotina</taxon>
        <taxon>Agaricomycetes</taxon>
        <taxon>Agaricomycetidae</taxon>
        <taxon>Agaricales</taxon>
        <taxon>Marasmiineae</taxon>
        <taxon>Mycenaceae</taxon>
        <taxon>Favolaschia</taxon>
    </lineage>
</organism>
<evidence type="ECO:0008006" key="3">
    <source>
        <dbReference type="Google" id="ProtNLM"/>
    </source>
</evidence>
<evidence type="ECO:0000313" key="1">
    <source>
        <dbReference type="EMBL" id="KAK6991846.1"/>
    </source>
</evidence>
<dbReference type="Proteomes" id="UP001362999">
    <property type="component" value="Unassembled WGS sequence"/>
</dbReference>
<protein>
    <recommendedName>
        <fullName evidence="3">Protein kinase domain-containing protein</fullName>
    </recommendedName>
</protein>
<gene>
    <name evidence="1" type="ORF">R3P38DRAFT_3091162</name>
</gene>
<comment type="caution">
    <text evidence="1">The sequence shown here is derived from an EMBL/GenBank/DDBJ whole genome shotgun (WGS) entry which is preliminary data.</text>
</comment>
<proteinExistence type="predicted"/>
<reference evidence="1 2" key="1">
    <citation type="journal article" date="2024" name="J Genomics">
        <title>Draft genome sequencing and assembly of Favolaschia claudopus CIRM-BRFM 2984 isolated from oak limbs.</title>
        <authorList>
            <person name="Navarro D."/>
            <person name="Drula E."/>
            <person name="Chaduli D."/>
            <person name="Cazenave R."/>
            <person name="Ahrendt S."/>
            <person name="Wang J."/>
            <person name="Lipzen A."/>
            <person name="Daum C."/>
            <person name="Barry K."/>
            <person name="Grigoriev I.V."/>
            <person name="Favel A."/>
            <person name="Rosso M.N."/>
            <person name="Martin F."/>
        </authorList>
    </citation>
    <scope>NUCLEOTIDE SEQUENCE [LARGE SCALE GENOMIC DNA]</scope>
    <source>
        <strain evidence="1 2">CIRM-BRFM 2984</strain>
    </source>
</reference>
<name>A0AAV9ZSV0_9AGAR</name>